<gene>
    <name evidence="2" type="primary">LOC106070975</name>
</gene>
<keyword evidence="1" id="KW-1185">Reference proteome</keyword>
<dbReference type="GeneID" id="106070975"/>
<accession>A0A9W3ALJ7</accession>
<dbReference type="OrthoDB" id="10348923at2759"/>
<organism evidence="1 2">
    <name type="scientific">Biomphalaria glabrata</name>
    <name type="common">Bloodfluke planorb</name>
    <name type="synonym">Freshwater snail</name>
    <dbReference type="NCBI Taxonomy" id="6526"/>
    <lineage>
        <taxon>Eukaryota</taxon>
        <taxon>Metazoa</taxon>
        <taxon>Spiralia</taxon>
        <taxon>Lophotrochozoa</taxon>
        <taxon>Mollusca</taxon>
        <taxon>Gastropoda</taxon>
        <taxon>Heterobranchia</taxon>
        <taxon>Euthyneura</taxon>
        <taxon>Panpulmonata</taxon>
        <taxon>Hygrophila</taxon>
        <taxon>Lymnaeoidea</taxon>
        <taxon>Planorbidae</taxon>
        <taxon>Biomphalaria</taxon>
    </lineage>
</organism>
<dbReference type="Proteomes" id="UP001165740">
    <property type="component" value="Chromosome 6"/>
</dbReference>
<evidence type="ECO:0000313" key="1">
    <source>
        <dbReference type="Proteomes" id="UP001165740"/>
    </source>
</evidence>
<sequence length="180" mass="20259">MEQQAVLNKTNQDIHDLIRLFLSEQFDPFGEDVGREEADAFGVNDDYDFTYYTEKLGRTLAQCGDDFLKPANREASAENRNLREIFTGIDQQNEEEAQKKFNEIMSKSIKDSGITNPIQIFRSVLLTLHGLKSLGRGVTMFASKLAEKFVIQRALNEDIARVGGLNPSVQGVPQTTEIIN</sequence>
<dbReference type="RefSeq" id="XP_055887998.1">
    <property type="nucleotide sequence ID" value="XM_056032023.1"/>
</dbReference>
<evidence type="ECO:0000313" key="2">
    <source>
        <dbReference type="RefSeq" id="XP_055887998.1"/>
    </source>
</evidence>
<dbReference type="AlphaFoldDB" id="A0A9W3ALJ7"/>
<protein>
    <submittedName>
        <fullName evidence="2">Uncharacterized protein LOC106070975 isoform X1</fullName>
    </submittedName>
</protein>
<reference evidence="2" key="1">
    <citation type="submission" date="2025-08" db="UniProtKB">
        <authorList>
            <consortium name="RefSeq"/>
        </authorList>
    </citation>
    <scope>IDENTIFICATION</scope>
</reference>
<name>A0A9W3ALJ7_BIOGL</name>
<proteinExistence type="predicted"/>